<dbReference type="EMBL" id="BAAAZC010000031">
    <property type="protein sequence ID" value="GAA3990551.1"/>
    <property type="molecule type" value="Genomic_DNA"/>
</dbReference>
<accession>A0ABP7R0P6</accession>
<keyword evidence="2" id="KW-1185">Reference proteome</keyword>
<evidence type="ECO:0000313" key="1">
    <source>
        <dbReference type="EMBL" id="GAA3990551.1"/>
    </source>
</evidence>
<sequence>MVTIRRSDEIAEKKFSIKFTYRFTRSISIYTQCVNNRRSCIIGSAHPGHRIDPEAEHAYFISSYKIKYADYGLSLKIAV</sequence>
<gene>
    <name evidence="1" type="ORF">GCM10022210_50230</name>
</gene>
<evidence type="ECO:0000313" key="2">
    <source>
        <dbReference type="Proteomes" id="UP001500742"/>
    </source>
</evidence>
<proteinExistence type="predicted"/>
<comment type="caution">
    <text evidence="1">The sequence shown here is derived from an EMBL/GenBank/DDBJ whole genome shotgun (WGS) entry which is preliminary data.</text>
</comment>
<name>A0ABP7R0P6_9SPHI</name>
<reference evidence="2" key="1">
    <citation type="journal article" date="2019" name="Int. J. Syst. Evol. Microbiol.">
        <title>The Global Catalogue of Microorganisms (GCM) 10K type strain sequencing project: providing services to taxonomists for standard genome sequencing and annotation.</title>
        <authorList>
            <consortium name="The Broad Institute Genomics Platform"/>
            <consortium name="The Broad Institute Genome Sequencing Center for Infectious Disease"/>
            <person name="Wu L."/>
            <person name="Ma J."/>
        </authorList>
    </citation>
    <scope>NUCLEOTIDE SEQUENCE [LARGE SCALE GENOMIC DNA]</scope>
    <source>
        <strain evidence="2">JCM 16601</strain>
    </source>
</reference>
<organism evidence="1 2">
    <name type="scientific">Mucilaginibacter dorajii</name>
    <dbReference type="NCBI Taxonomy" id="692994"/>
    <lineage>
        <taxon>Bacteria</taxon>
        <taxon>Pseudomonadati</taxon>
        <taxon>Bacteroidota</taxon>
        <taxon>Sphingobacteriia</taxon>
        <taxon>Sphingobacteriales</taxon>
        <taxon>Sphingobacteriaceae</taxon>
        <taxon>Mucilaginibacter</taxon>
    </lineage>
</organism>
<protein>
    <submittedName>
        <fullName evidence="1">Uncharacterized protein</fullName>
    </submittedName>
</protein>
<dbReference type="Proteomes" id="UP001500742">
    <property type="component" value="Unassembled WGS sequence"/>
</dbReference>